<proteinExistence type="predicted"/>
<organism evidence="1 2">
    <name type="scientific">Lentinula aff. detonsa</name>
    <dbReference type="NCBI Taxonomy" id="2804958"/>
    <lineage>
        <taxon>Eukaryota</taxon>
        <taxon>Fungi</taxon>
        <taxon>Dikarya</taxon>
        <taxon>Basidiomycota</taxon>
        <taxon>Agaricomycotina</taxon>
        <taxon>Agaricomycetes</taxon>
        <taxon>Agaricomycetidae</taxon>
        <taxon>Agaricales</taxon>
        <taxon>Marasmiineae</taxon>
        <taxon>Omphalotaceae</taxon>
        <taxon>Lentinula</taxon>
    </lineage>
</organism>
<keyword evidence="2" id="KW-1185">Reference proteome</keyword>
<feature type="non-terminal residue" evidence="1">
    <location>
        <position position="1"/>
    </location>
</feature>
<feature type="non-terminal residue" evidence="1">
    <location>
        <position position="67"/>
    </location>
</feature>
<gene>
    <name evidence="1" type="ORF">GGU10DRAFT_231920</name>
</gene>
<dbReference type="EMBL" id="MU793254">
    <property type="protein sequence ID" value="KAJ3789996.1"/>
    <property type="molecule type" value="Genomic_DNA"/>
</dbReference>
<dbReference type="AlphaFoldDB" id="A0AA38NRV3"/>
<name>A0AA38NRV3_9AGAR</name>
<reference evidence="1" key="1">
    <citation type="submission" date="2022-08" db="EMBL/GenBank/DDBJ databases">
        <authorList>
            <consortium name="DOE Joint Genome Institute"/>
            <person name="Min B."/>
            <person name="Riley R."/>
            <person name="Sierra-Patev S."/>
            <person name="Naranjo-Ortiz M."/>
            <person name="Looney B."/>
            <person name="Konkel Z."/>
            <person name="Slot J.C."/>
            <person name="Sakamoto Y."/>
            <person name="Steenwyk J.L."/>
            <person name="Rokas A."/>
            <person name="Carro J."/>
            <person name="Camarero S."/>
            <person name="Ferreira P."/>
            <person name="Molpeceres G."/>
            <person name="Ruiz-Duenas F.J."/>
            <person name="Serrano A."/>
            <person name="Henrissat B."/>
            <person name="Drula E."/>
            <person name="Hughes K.W."/>
            <person name="Mata J.L."/>
            <person name="Ishikawa N.K."/>
            <person name="Vargas-Isla R."/>
            <person name="Ushijima S."/>
            <person name="Smith C.A."/>
            <person name="Ahrendt S."/>
            <person name="Andreopoulos W."/>
            <person name="He G."/>
            <person name="Labutti K."/>
            <person name="Lipzen A."/>
            <person name="Ng V."/>
            <person name="Sandor L."/>
            <person name="Barry K."/>
            <person name="Martinez A.T."/>
            <person name="Xiao Y."/>
            <person name="Gibbons J.G."/>
            <person name="Terashima K."/>
            <person name="Hibbett D.S."/>
            <person name="Grigoriev I.V."/>
        </authorList>
    </citation>
    <scope>NUCLEOTIDE SEQUENCE</scope>
    <source>
        <strain evidence="1">TFB10291</strain>
    </source>
</reference>
<evidence type="ECO:0000313" key="2">
    <source>
        <dbReference type="Proteomes" id="UP001163798"/>
    </source>
</evidence>
<dbReference type="Proteomes" id="UP001163798">
    <property type="component" value="Unassembled WGS sequence"/>
</dbReference>
<sequence length="67" mass="7577">QIRRLCGFFATLTSKQHLYPIIHSSTRLPFPSAKHKTRLLALNPKVRIVVSVNHINAKSSAELSVRK</sequence>
<accession>A0AA38NRV3</accession>
<comment type="caution">
    <text evidence="1">The sequence shown here is derived from an EMBL/GenBank/DDBJ whole genome shotgun (WGS) entry which is preliminary data.</text>
</comment>
<protein>
    <submittedName>
        <fullName evidence="1">Uncharacterized protein</fullName>
    </submittedName>
</protein>
<evidence type="ECO:0000313" key="1">
    <source>
        <dbReference type="EMBL" id="KAJ3789996.1"/>
    </source>
</evidence>